<dbReference type="SUPFAM" id="SSF54427">
    <property type="entry name" value="NTF2-like"/>
    <property type="match status" value="1"/>
</dbReference>
<dbReference type="AlphaFoldDB" id="A0AAW1C8P4"/>
<sequence length="347" mass="39636">METRPRKIKRRQSCSEDAQHRRGVGGLGGERPRGEFRSCSNSRAERDAPPPPSCRPETLLERPTPSPQRKPVRSLPIPLHLFRRRGMMGVPRRGVMGLTRGVLCRRCCWQLRGLPALPRTSSASTARRGGVGQLLAPSGRCPFLLLASARFYSSGPGDSRSEERAVFLGFPNPLRWLRTRLYFFLIRTYFDRDFSIQEFMQGAKHAFTVVSRLISQCKYDVLEELVSKEMIQVLKEKISSLSENHRKALAAEMDEIMFTAAGDVGIYYDDSGRKFVSILMSFWYLSSADIPDKTPEGAKVFQIALRGESTPKRRHLLLANYEFRREFTQGVKPDWMITWIEHPNLLE</sequence>
<gene>
    <name evidence="2" type="ORF">NXF25_002026</name>
</gene>
<name>A0AAW1C8P4_CROAD</name>
<dbReference type="EMBL" id="JAOTOJ010000001">
    <property type="protein sequence ID" value="KAK9410851.1"/>
    <property type="molecule type" value="Genomic_DNA"/>
</dbReference>
<dbReference type="GO" id="GO:0032979">
    <property type="term" value="P:protein insertion into mitochondrial inner membrane from matrix"/>
    <property type="evidence" value="ECO:0007669"/>
    <property type="project" value="TreeGrafter"/>
</dbReference>
<comment type="caution">
    <text evidence="2">The sequence shown here is derived from an EMBL/GenBank/DDBJ whole genome shotgun (WGS) entry which is preliminary data.</text>
</comment>
<dbReference type="GO" id="GO:0005743">
    <property type="term" value="C:mitochondrial inner membrane"/>
    <property type="evidence" value="ECO:0007669"/>
    <property type="project" value="TreeGrafter"/>
</dbReference>
<dbReference type="InterPro" id="IPR032710">
    <property type="entry name" value="NTF2-like_dom_sf"/>
</dbReference>
<evidence type="ECO:0008006" key="4">
    <source>
        <dbReference type="Google" id="ProtNLM"/>
    </source>
</evidence>
<protein>
    <recommendedName>
        <fullName evidence="4">M-AAA protease-interacting protein 1, mitochondrial</fullName>
    </recommendedName>
</protein>
<accession>A0AAW1C8P4</accession>
<evidence type="ECO:0000256" key="1">
    <source>
        <dbReference type="SAM" id="MobiDB-lite"/>
    </source>
</evidence>
<dbReference type="GO" id="GO:0043022">
    <property type="term" value="F:ribosome binding"/>
    <property type="evidence" value="ECO:0007669"/>
    <property type="project" value="TreeGrafter"/>
</dbReference>
<feature type="region of interest" description="Disordered" evidence="1">
    <location>
        <begin position="1"/>
        <end position="75"/>
    </location>
</feature>
<proteinExistence type="predicted"/>
<dbReference type="PANTHER" id="PTHR13333">
    <property type="entry name" value="M-AAA PROTEASE-INTERACTING PROTEIN 1, MITOCHONDRIAL"/>
    <property type="match status" value="1"/>
</dbReference>
<organism evidence="2 3">
    <name type="scientific">Crotalus adamanteus</name>
    <name type="common">Eastern diamondback rattlesnake</name>
    <dbReference type="NCBI Taxonomy" id="8729"/>
    <lineage>
        <taxon>Eukaryota</taxon>
        <taxon>Metazoa</taxon>
        <taxon>Chordata</taxon>
        <taxon>Craniata</taxon>
        <taxon>Vertebrata</taxon>
        <taxon>Euteleostomi</taxon>
        <taxon>Lepidosauria</taxon>
        <taxon>Squamata</taxon>
        <taxon>Bifurcata</taxon>
        <taxon>Unidentata</taxon>
        <taxon>Episquamata</taxon>
        <taxon>Toxicofera</taxon>
        <taxon>Serpentes</taxon>
        <taxon>Colubroidea</taxon>
        <taxon>Viperidae</taxon>
        <taxon>Crotalinae</taxon>
        <taxon>Crotalus</taxon>
    </lineage>
</organism>
<reference evidence="2 3" key="1">
    <citation type="journal article" date="2024" name="Proc. Natl. Acad. Sci. U.S.A.">
        <title>The genetic regulatory architecture and epigenomic basis for age-related changes in rattlesnake venom.</title>
        <authorList>
            <person name="Hogan M.P."/>
            <person name="Holding M.L."/>
            <person name="Nystrom G.S."/>
            <person name="Colston T.J."/>
            <person name="Bartlett D.A."/>
            <person name="Mason A.J."/>
            <person name="Ellsworth S.A."/>
            <person name="Rautsaw R.M."/>
            <person name="Lawrence K.C."/>
            <person name="Strickland J.L."/>
            <person name="He B."/>
            <person name="Fraser P."/>
            <person name="Margres M.J."/>
            <person name="Gilbert D.M."/>
            <person name="Gibbs H.L."/>
            <person name="Parkinson C.L."/>
            <person name="Rokyta D.R."/>
        </authorList>
    </citation>
    <scope>NUCLEOTIDE SEQUENCE [LARGE SCALE GENOMIC DNA]</scope>
    <source>
        <strain evidence="2">DRR0105</strain>
    </source>
</reference>
<keyword evidence="3" id="KW-1185">Reference proteome</keyword>
<evidence type="ECO:0000313" key="3">
    <source>
        <dbReference type="Proteomes" id="UP001474421"/>
    </source>
</evidence>
<evidence type="ECO:0000313" key="2">
    <source>
        <dbReference type="EMBL" id="KAK9410851.1"/>
    </source>
</evidence>
<dbReference type="PANTHER" id="PTHR13333:SF5">
    <property type="entry name" value="M-AAA PROTEASE-INTERACTING PROTEIN 1, MITOCHONDRIAL"/>
    <property type="match status" value="1"/>
</dbReference>
<dbReference type="Gene3D" id="3.10.450.240">
    <property type="match status" value="1"/>
</dbReference>
<dbReference type="Proteomes" id="UP001474421">
    <property type="component" value="Unassembled WGS sequence"/>
</dbReference>
<feature type="compositionally biased region" description="Basic residues" evidence="1">
    <location>
        <begin position="1"/>
        <end position="12"/>
    </location>
</feature>